<dbReference type="STRING" id="1173701.A0A066XQ29"/>
<evidence type="ECO:0000313" key="5">
    <source>
        <dbReference type="Proteomes" id="UP000027238"/>
    </source>
</evidence>
<organism evidence="4 5">
    <name type="scientific">Colletotrichum sublineola</name>
    <name type="common">Sorghum anthracnose fungus</name>
    <dbReference type="NCBI Taxonomy" id="1173701"/>
    <lineage>
        <taxon>Eukaryota</taxon>
        <taxon>Fungi</taxon>
        <taxon>Dikarya</taxon>
        <taxon>Ascomycota</taxon>
        <taxon>Pezizomycotina</taxon>
        <taxon>Sordariomycetes</taxon>
        <taxon>Hypocreomycetidae</taxon>
        <taxon>Glomerellales</taxon>
        <taxon>Glomerellaceae</taxon>
        <taxon>Colletotrichum</taxon>
        <taxon>Colletotrichum graminicola species complex</taxon>
    </lineage>
</organism>
<dbReference type="PANTHER" id="PTHR47700:SF2">
    <property type="entry name" value="CHITINASE"/>
    <property type="match status" value="1"/>
</dbReference>
<dbReference type="OrthoDB" id="73875at2759"/>
<dbReference type="eggNOG" id="KOG2806">
    <property type="taxonomic scope" value="Eukaryota"/>
</dbReference>
<keyword evidence="2" id="KW-0843">Virulence</keyword>
<feature type="non-terminal residue" evidence="4">
    <location>
        <position position="387"/>
    </location>
</feature>
<evidence type="ECO:0000256" key="1">
    <source>
        <dbReference type="ARBA" id="ARBA00022669"/>
    </source>
</evidence>
<evidence type="ECO:0000256" key="2">
    <source>
        <dbReference type="ARBA" id="ARBA00023026"/>
    </source>
</evidence>
<dbReference type="GO" id="GO:0008061">
    <property type="term" value="F:chitin binding"/>
    <property type="evidence" value="ECO:0007669"/>
    <property type="project" value="UniProtKB-KW"/>
</dbReference>
<dbReference type="PANTHER" id="PTHR47700">
    <property type="entry name" value="V CHITINASE, PUTATIVE (AFU_ORTHOLOGUE AFUA_6G13720)-RELATED"/>
    <property type="match status" value="1"/>
</dbReference>
<dbReference type="InterPro" id="IPR053214">
    <property type="entry name" value="LysM12-like"/>
</dbReference>
<sequence length="387" mass="42822">MKLSIAILLASMASGVFSININNTTQVNALHRVTINVAPTDNPNQHDCPLPCISHTNPHTWTSYKSVERLRRCQRRMLLQLPLTELLGDTNHTISNSTIYCCTVDENRPATHRMERLYAEYQESGKESASACKSNGIKMPSKVMLAQGSAGGWPHASEAATLLQDLQTLFEDPYNCFQRSFFSQGKMIVVSVWTGDALAKSTIVSALHSLATYMKATGSVSIQTVVELCDSSRSPDRIFGIAVDTVQNLRQVQKIAMGWSRGECAMDRGSRYTSILPGVKVMEIPGHSITGGNIKREADLCISGKDKTTNSGDLSVPKLVDTPVTVVAWDDTNTDMNYLCQFSCKYGFCPEDVCTNRIDGPDMSGPPDPSYDESERTCWYYKEHEHR</sequence>
<name>A0A066XQ29_COLSU</name>
<keyword evidence="5" id="KW-1185">Reference proteome</keyword>
<evidence type="ECO:0000313" key="4">
    <source>
        <dbReference type="EMBL" id="KDN68095.1"/>
    </source>
</evidence>
<dbReference type="Proteomes" id="UP000027238">
    <property type="component" value="Unassembled WGS sequence"/>
</dbReference>
<accession>A0A066XQ29</accession>
<comment type="caution">
    <text evidence="4">The sequence shown here is derived from an EMBL/GenBank/DDBJ whole genome shotgun (WGS) entry which is preliminary data.</text>
</comment>
<keyword evidence="3" id="KW-0732">Signal</keyword>
<keyword evidence="1" id="KW-0147">Chitin-binding</keyword>
<proteinExistence type="predicted"/>
<dbReference type="HOGENOM" id="CLU_714875_0_0_1"/>
<evidence type="ECO:0000256" key="3">
    <source>
        <dbReference type="SAM" id="SignalP"/>
    </source>
</evidence>
<dbReference type="EMBL" id="JMSE01000731">
    <property type="protein sequence ID" value="KDN68095.1"/>
    <property type="molecule type" value="Genomic_DNA"/>
</dbReference>
<protein>
    <recommendedName>
        <fullName evidence="6">Chitinase</fullName>
    </recommendedName>
</protein>
<feature type="chain" id="PRO_5001635182" description="Chitinase" evidence="3">
    <location>
        <begin position="19"/>
        <end position="387"/>
    </location>
</feature>
<feature type="signal peptide" evidence="3">
    <location>
        <begin position="1"/>
        <end position="18"/>
    </location>
</feature>
<gene>
    <name evidence="4" type="ORF">CSUB01_12400</name>
</gene>
<reference evidence="5" key="1">
    <citation type="journal article" date="2014" name="Genome Announc.">
        <title>Draft genome sequence of Colletotrichum sublineola, a destructive pathogen of cultivated sorghum.</title>
        <authorList>
            <person name="Baroncelli R."/>
            <person name="Sanz-Martin J.M."/>
            <person name="Rech G.E."/>
            <person name="Sukno S.A."/>
            <person name="Thon M.R."/>
        </authorList>
    </citation>
    <scope>NUCLEOTIDE SEQUENCE [LARGE SCALE GENOMIC DNA]</scope>
    <source>
        <strain evidence="5">TX430BB</strain>
    </source>
</reference>
<evidence type="ECO:0008006" key="6">
    <source>
        <dbReference type="Google" id="ProtNLM"/>
    </source>
</evidence>
<dbReference type="AlphaFoldDB" id="A0A066XQ29"/>